<sequence>MAQSLRSLNLNVLLFFKPDRKSSKDVVDSEPPSYQMESPTHSHRAPPPPQTQRRFRIGYLLNHVAALCLSGIMIAVMILLLQKYENKPAPDWKTVTMNSALSWLAVFGKLPLMMVVAECIGQMKWILFGKEKRKLSDLDLIDGASRNPLGALNWMLRFRGGFLVHLGAAFVVASIGFDPAVQQLVSYEPRSVVDTTQTATVSRNTNYSPVRGFDNGLILAVPRALLWGAQSSVFGDPLQPSWDCPSGSCEYPETVSVGVCQVCTEVTPQIDRNCTTLSAQQPFCHGSQCFTSGQLCTYSFNNASVGGGQTFLDIRANPAQSTTDNGKVFIPSKRIEMTTLYIQPDKASKSTQSLPVAPGFIPAGGSHVARAFSCGLSFCQQTFRASVTNGKYAETSISTSQVPSYVLSIPKLEDISDALLNAPLAVAQDKQTNVSTAAVFAMGEGLSLSLTGTASVITDTPSPGDRINEFHRGLYENLLNKDFSTIMSEMALSMSHAIRNDNKQSAKGQVKIQVDHVKVHWRWIAWPTSMAFLALIFVVIITIKTYSKRTMVGWLGHSQIAALFLGLETEVRTDVDSSGVVGGRSETAHVRDFAEKIKLRLGVVEGRGEEAIRVKFCRRGGW</sequence>
<dbReference type="EMBL" id="NESQ01000001">
    <property type="protein sequence ID" value="PUU84423.1"/>
    <property type="molecule type" value="Genomic_DNA"/>
</dbReference>
<keyword evidence="2" id="KW-0812">Transmembrane</keyword>
<feature type="transmembrane region" description="Helical" evidence="2">
    <location>
        <begin position="156"/>
        <end position="177"/>
    </location>
</feature>
<evidence type="ECO:0000313" key="4">
    <source>
        <dbReference type="Proteomes" id="UP000244722"/>
    </source>
</evidence>
<keyword evidence="2" id="KW-1133">Transmembrane helix</keyword>
<feature type="transmembrane region" description="Helical" evidence="2">
    <location>
        <begin position="101"/>
        <end position="127"/>
    </location>
</feature>
<dbReference type="STRING" id="42251.A0A2T7A9M4"/>
<gene>
    <name evidence="3" type="ORF">B9Z19DRAFT_1060286</name>
</gene>
<protein>
    <submittedName>
        <fullName evidence="3">Uncharacterized protein</fullName>
    </submittedName>
</protein>
<feature type="region of interest" description="Disordered" evidence="1">
    <location>
        <begin position="22"/>
        <end position="50"/>
    </location>
</feature>
<organism evidence="3 4">
    <name type="scientific">Tuber borchii</name>
    <name type="common">White truffle</name>
    <dbReference type="NCBI Taxonomy" id="42251"/>
    <lineage>
        <taxon>Eukaryota</taxon>
        <taxon>Fungi</taxon>
        <taxon>Dikarya</taxon>
        <taxon>Ascomycota</taxon>
        <taxon>Pezizomycotina</taxon>
        <taxon>Pezizomycetes</taxon>
        <taxon>Pezizales</taxon>
        <taxon>Tuberaceae</taxon>
        <taxon>Tuber</taxon>
    </lineage>
</organism>
<feature type="transmembrane region" description="Helical" evidence="2">
    <location>
        <begin position="523"/>
        <end position="543"/>
    </location>
</feature>
<keyword evidence="2" id="KW-0472">Membrane</keyword>
<evidence type="ECO:0000256" key="1">
    <source>
        <dbReference type="SAM" id="MobiDB-lite"/>
    </source>
</evidence>
<dbReference type="Proteomes" id="UP000244722">
    <property type="component" value="Unassembled WGS sequence"/>
</dbReference>
<proteinExistence type="predicted"/>
<feature type="transmembrane region" description="Helical" evidence="2">
    <location>
        <begin position="59"/>
        <end position="81"/>
    </location>
</feature>
<keyword evidence="4" id="KW-1185">Reference proteome</keyword>
<comment type="caution">
    <text evidence="3">The sequence shown here is derived from an EMBL/GenBank/DDBJ whole genome shotgun (WGS) entry which is preliminary data.</text>
</comment>
<dbReference type="PANTHER" id="PTHR35394:SF5">
    <property type="entry name" value="DUF3176 DOMAIN-CONTAINING PROTEIN"/>
    <property type="match status" value="1"/>
</dbReference>
<dbReference type="PANTHER" id="PTHR35394">
    <property type="entry name" value="DUF3176 DOMAIN-CONTAINING PROTEIN"/>
    <property type="match status" value="1"/>
</dbReference>
<dbReference type="Pfam" id="PF11374">
    <property type="entry name" value="DUF3176"/>
    <property type="match status" value="1"/>
</dbReference>
<dbReference type="InterPro" id="IPR021514">
    <property type="entry name" value="DUF3176"/>
</dbReference>
<evidence type="ECO:0000313" key="3">
    <source>
        <dbReference type="EMBL" id="PUU84423.1"/>
    </source>
</evidence>
<dbReference type="AlphaFoldDB" id="A0A2T7A9M4"/>
<dbReference type="OrthoDB" id="5376804at2759"/>
<reference evidence="3 4" key="1">
    <citation type="submission" date="2017-04" db="EMBL/GenBank/DDBJ databases">
        <title>Draft genome sequence of Tuber borchii Vittad., a whitish edible truffle.</title>
        <authorList>
            <consortium name="DOE Joint Genome Institute"/>
            <person name="Murat C."/>
            <person name="Kuo A."/>
            <person name="Barry K.W."/>
            <person name="Clum A."/>
            <person name="Dockter R.B."/>
            <person name="Fauchery L."/>
            <person name="Iotti M."/>
            <person name="Kohler A."/>
            <person name="Labutti K."/>
            <person name="Lindquist E.A."/>
            <person name="Lipzen A."/>
            <person name="Ohm R.A."/>
            <person name="Wang M."/>
            <person name="Grigoriev I.V."/>
            <person name="Zambonelli A."/>
            <person name="Martin F.M."/>
        </authorList>
    </citation>
    <scope>NUCLEOTIDE SEQUENCE [LARGE SCALE GENOMIC DNA]</scope>
    <source>
        <strain evidence="3 4">Tbo3840</strain>
    </source>
</reference>
<name>A0A2T7A9M4_TUBBO</name>
<accession>A0A2T7A9M4</accession>
<evidence type="ECO:0000256" key="2">
    <source>
        <dbReference type="SAM" id="Phobius"/>
    </source>
</evidence>